<evidence type="ECO:0000313" key="2">
    <source>
        <dbReference type="Proteomes" id="UP000826195"/>
    </source>
</evidence>
<dbReference type="EMBL" id="JAHXZJ010000747">
    <property type="protein sequence ID" value="KAH0557347.1"/>
    <property type="molecule type" value="Genomic_DNA"/>
</dbReference>
<protein>
    <submittedName>
        <fullName evidence="1">Uncharacterized protein</fullName>
    </submittedName>
</protein>
<evidence type="ECO:0000313" key="1">
    <source>
        <dbReference type="EMBL" id="KAH0557347.1"/>
    </source>
</evidence>
<dbReference type="Proteomes" id="UP000826195">
    <property type="component" value="Unassembled WGS sequence"/>
</dbReference>
<proteinExistence type="predicted"/>
<dbReference type="AlphaFoldDB" id="A0AAV7IUN1"/>
<gene>
    <name evidence="1" type="ORF">KQX54_004463</name>
</gene>
<accession>A0AAV7IUN1</accession>
<organism evidence="1 2">
    <name type="scientific">Cotesia glomerata</name>
    <name type="common">Lepidopteran parasitic wasp</name>
    <name type="synonym">Apanteles glomeratus</name>
    <dbReference type="NCBI Taxonomy" id="32391"/>
    <lineage>
        <taxon>Eukaryota</taxon>
        <taxon>Metazoa</taxon>
        <taxon>Ecdysozoa</taxon>
        <taxon>Arthropoda</taxon>
        <taxon>Hexapoda</taxon>
        <taxon>Insecta</taxon>
        <taxon>Pterygota</taxon>
        <taxon>Neoptera</taxon>
        <taxon>Endopterygota</taxon>
        <taxon>Hymenoptera</taxon>
        <taxon>Apocrita</taxon>
        <taxon>Ichneumonoidea</taxon>
        <taxon>Braconidae</taxon>
        <taxon>Microgastrinae</taxon>
        <taxon>Cotesia</taxon>
    </lineage>
</organism>
<name>A0AAV7IUN1_COTGL</name>
<comment type="caution">
    <text evidence="1">The sequence shown here is derived from an EMBL/GenBank/DDBJ whole genome shotgun (WGS) entry which is preliminary data.</text>
</comment>
<sequence>MQTPGARSLFHPWPLPPVAPIPKPKAILLGSTTAFPRFCITYAYDPGTLVPRSSLLPPDRKPLTPAASPSYVLLPPKTQAMYADTTQYLALSIKTQKGITYYH</sequence>
<reference evidence="1 2" key="1">
    <citation type="journal article" date="2021" name="J. Hered.">
        <title>A chromosome-level genome assembly of the parasitoid wasp, Cotesia glomerata (Hymenoptera: Braconidae).</title>
        <authorList>
            <person name="Pinto B.J."/>
            <person name="Weis J.J."/>
            <person name="Gamble T."/>
            <person name="Ode P.J."/>
            <person name="Paul R."/>
            <person name="Zaspel J.M."/>
        </authorList>
    </citation>
    <scope>NUCLEOTIDE SEQUENCE [LARGE SCALE GENOMIC DNA]</scope>
    <source>
        <strain evidence="1">CgM1</strain>
    </source>
</reference>
<keyword evidence="2" id="KW-1185">Reference proteome</keyword>